<dbReference type="Proteomes" id="UP000314294">
    <property type="component" value="Unassembled WGS sequence"/>
</dbReference>
<sequence length="228" mass="24959">MERLKSRGGEHDNAGYDSTLEEPPVYEETNFSSADHRAVRASVVSAFGHDTLDRVPNIDFYRNAGSVSGHRAVRPSLQELHNVFQKVSDARRRSSSPGSNWGFSVLLKGNPTMGNRTGDLLVTGGPLSMSYSRPRRSCSFLLGVCPSPDLRLNVQVSLTAVFVLLPASTVQNPPRSRTLHGPEPSTEPEHHTAPQHRPVITALKCETQKNRGVISTSDCHTLSFTAFL</sequence>
<dbReference type="Pfam" id="PF08403">
    <property type="entry name" value="AA_permease_N"/>
    <property type="match status" value="1"/>
</dbReference>
<feature type="compositionally biased region" description="Basic and acidic residues" evidence="3">
    <location>
        <begin position="1"/>
        <end position="14"/>
    </location>
</feature>
<name>A0A4Z2ELT4_9TELE</name>
<dbReference type="AlphaFoldDB" id="A0A4Z2ELT4"/>
<gene>
    <name evidence="5" type="primary">Slc12a1_1</name>
    <name evidence="5" type="ORF">EYF80_059995</name>
</gene>
<reference evidence="5 6" key="1">
    <citation type="submission" date="2019-03" db="EMBL/GenBank/DDBJ databases">
        <title>First draft genome of Liparis tanakae, snailfish: a comprehensive survey of snailfish specific genes.</title>
        <authorList>
            <person name="Kim W."/>
            <person name="Song I."/>
            <person name="Jeong J.-H."/>
            <person name="Kim D."/>
            <person name="Kim S."/>
            <person name="Ryu S."/>
            <person name="Song J.Y."/>
            <person name="Lee S.K."/>
        </authorList>
    </citation>
    <scope>NUCLEOTIDE SEQUENCE [LARGE SCALE GENOMIC DNA]</scope>
    <source>
        <tissue evidence="5">Muscle</tissue>
    </source>
</reference>
<feature type="domain" description="Amino acid permease N-terminal" evidence="4">
    <location>
        <begin position="38"/>
        <end position="89"/>
    </location>
</feature>
<comment type="subcellular location">
    <subcellularLocation>
        <location evidence="1">Cell membrane</location>
        <topology evidence="1">Multi-pass membrane protein</topology>
    </subcellularLocation>
</comment>
<organism evidence="5 6">
    <name type="scientific">Liparis tanakae</name>
    <name type="common">Tanaka's snailfish</name>
    <dbReference type="NCBI Taxonomy" id="230148"/>
    <lineage>
        <taxon>Eukaryota</taxon>
        <taxon>Metazoa</taxon>
        <taxon>Chordata</taxon>
        <taxon>Craniata</taxon>
        <taxon>Vertebrata</taxon>
        <taxon>Euteleostomi</taxon>
        <taxon>Actinopterygii</taxon>
        <taxon>Neopterygii</taxon>
        <taxon>Teleostei</taxon>
        <taxon>Neoteleostei</taxon>
        <taxon>Acanthomorphata</taxon>
        <taxon>Eupercaria</taxon>
        <taxon>Perciformes</taxon>
        <taxon>Cottioidei</taxon>
        <taxon>Cottales</taxon>
        <taxon>Liparidae</taxon>
        <taxon>Liparis</taxon>
    </lineage>
</organism>
<dbReference type="GO" id="GO:0005886">
    <property type="term" value="C:plasma membrane"/>
    <property type="evidence" value="ECO:0007669"/>
    <property type="project" value="UniProtKB-SubCell"/>
</dbReference>
<dbReference type="InterPro" id="IPR013612">
    <property type="entry name" value="AA_permease_N"/>
</dbReference>
<proteinExistence type="predicted"/>
<comment type="caution">
    <text evidence="5">The sequence shown here is derived from an EMBL/GenBank/DDBJ whole genome shotgun (WGS) entry which is preliminary data.</text>
</comment>
<dbReference type="OrthoDB" id="8857799at2759"/>
<accession>A0A4Z2ELT4</accession>
<evidence type="ECO:0000256" key="3">
    <source>
        <dbReference type="SAM" id="MobiDB-lite"/>
    </source>
</evidence>
<feature type="region of interest" description="Disordered" evidence="3">
    <location>
        <begin position="172"/>
        <end position="197"/>
    </location>
</feature>
<protein>
    <submittedName>
        <fullName evidence="5">Solute carrier family 12 member 1</fullName>
    </submittedName>
</protein>
<feature type="region of interest" description="Disordered" evidence="3">
    <location>
        <begin position="1"/>
        <end position="33"/>
    </location>
</feature>
<evidence type="ECO:0000313" key="6">
    <source>
        <dbReference type="Proteomes" id="UP000314294"/>
    </source>
</evidence>
<evidence type="ECO:0000313" key="5">
    <source>
        <dbReference type="EMBL" id="TNN29856.1"/>
    </source>
</evidence>
<evidence type="ECO:0000256" key="1">
    <source>
        <dbReference type="ARBA" id="ARBA00004651"/>
    </source>
</evidence>
<evidence type="ECO:0000259" key="4">
    <source>
        <dbReference type="Pfam" id="PF08403"/>
    </source>
</evidence>
<dbReference type="EMBL" id="SRLO01005128">
    <property type="protein sequence ID" value="TNN29856.1"/>
    <property type="molecule type" value="Genomic_DNA"/>
</dbReference>
<keyword evidence="2" id="KW-0813">Transport</keyword>
<evidence type="ECO:0000256" key="2">
    <source>
        <dbReference type="ARBA" id="ARBA00022448"/>
    </source>
</evidence>
<keyword evidence="6" id="KW-1185">Reference proteome</keyword>